<gene>
    <name evidence="3" type="ORF">DRB17_09515</name>
</gene>
<protein>
    <submittedName>
        <fullName evidence="3">DNA repair exonuclease</fullName>
    </submittedName>
</protein>
<evidence type="ECO:0000259" key="2">
    <source>
        <dbReference type="Pfam" id="PF00149"/>
    </source>
</evidence>
<feature type="domain" description="Calcineurin-like phosphoesterase" evidence="2">
    <location>
        <begin position="5"/>
        <end position="204"/>
    </location>
</feature>
<dbReference type="PANTHER" id="PTHR30337:SF7">
    <property type="entry name" value="PHOSPHOESTERASE"/>
    <property type="match status" value="1"/>
</dbReference>
<keyword evidence="1" id="KW-0378">Hydrolase</keyword>
<evidence type="ECO:0000256" key="1">
    <source>
        <dbReference type="ARBA" id="ARBA00022801"/>
    </source>
</evidence>
<dbReference type="Proteomes" id="UP000253941">
    <property type="component" value="Unassembled WGS sequence"/>
</dbReference>
<keyword evidence="3" id="KW-0540">Nuclease</keyword>
<accession>A0A369T9V3</accession>
<proteinExistence type="predicted"/>
<dbReference type="GO" id="GO:0004527">
    <property type="term" value="F:exonuclease activity"/>
    <property type="evidence" value="ECO:0007669"/>
    <property type="project" value="UniProtKB-KW"/>
</dbReference>
<dbReference type="InterPro" id="IPR014576">
    <property type="entry name" value="Pesterase_YhaO"/>
</dbReference>
<dbReference type="Gene3D" id="3.60.21.10">
    <property type="match status" value="1"/>
</dbReference>
<organism evidence="3 4">
    <name type="scientific">Ferruginivarius sediminum</name>
    <dbReference type="NCBI Taxonomy" id="2661937"/>
    <lineage>
        <taxon>Bacteria</taxon>
        <taxon>Pseudomonadati</taxon>
        <taxon>Pseudomonadota</taxon>
        <taxon>Alphaproteobacteria</taxon>
        <taxon>Rhodospirillales</taxon>
        <taxon>Rhodospirillaceae</taxon>
        <taxon>Ferruginivarius</taxon>
    </lineage>
</organism>
<evidence type="ECO:0000313" key="3">
    <source>
        <dbReference type="EMBL" id="RDD62068.1"/>
    </source>
</evidence>
<dbReference type="CDD" id="cd00840">
    <property type="entry name" value="MPP_Mre11_N"/>
    <property type="match status" value="1"/>
</dbReference>
<dbReference type="SUPFAM" id="SSF56300">
    <property type="entry name" value="Metallo-dependent phosphatases"/>
    <property type="match status" value="1"/>
</dbReference>
<dbReference type="Pfam" id="PF00149">
    <property type="entry name" value="Metallophos"/>
    <property type="match status" value="1"/>
</dbReference>
<evidence type="ECO:0000313" key="4">
    <source>
        <dbReference type="Proteomes" id="UP000253941"/>
    </source>
</evidence>
<dbReference type="InterPro" id="IPR041796">
    <property type="entry name" value="Mre11_N"/>
</dbReference>
<name>A0A369T9V3_9PROT</name>
<dbReference type="InterPro" id="IPR004843">
    <property type="entry name" value="Calcineurin-like_PHP"/>
</dbReference>
<comment type="caution">
    <text evidence="3">The sequence shown here is derived from an EMBL/GenBank/DDBJ whole genome shotgun (WGS) entry which is preliminary data.</text>
</comment>
<dbReference type="PIRSF" id="PIRSF033091">
    <property type="entry name" value="Pesterase_YhaO"/>
    <property type="match status" value="1"/>
</dbReference>
<reference evidence="3 4" key="1">
    <citation type="submission" date="2018-07" db="EMBL/GenBank/DDBJ databases">
        <title>Venubactetium sediminum gen. nov., sp. nov., isolated from a marine solar saltern.</title>
        <authorList>
            <person name="Wang S."/>
        </authorList>
    </citation>
    <scope>NUCLEOTIDE SEQUENCE [LARGE SCALE GENOMIC DNA]</scope>
    <source>
        <strain evidence="3 4">WD2A32</strain>
    </source>
</reference>
<dbReference type="EMBL" id="QPMH01000007">
    <property type="protein sequence ID" value="RDD62068.1"/>
    <property type="molecule type" value="Genomic_DNA"/>
</dbReference>
<dbReference type="AlphaFoldDB" id="A0A369T9V3"/>
<dbReference type="InterPro" id="IPR029052">
    <property type="entry name" value="Metallo-depent_PP-like"/>
</dbReference>
<keyword evidence="4" id="KW-1185">Reference proteome</keyword>
<dbReference type="PANTHER" id="PTHR30337">
    <property type="entry name" value="COMPONENT OF ATP-DEPENDENT DSDNA EXONUCLEASE"/>
    <property type="match status" value="1"/>
</dbReference>
<dbReference type="RefSeq" id="WP_114581966.1">
    <property type="nucleotide sequence ID" value="NZ_QPMH01000007.1"/>
</dbReference>
<sequence length="424" mass="46777">MARFTFVHAADLHLDTPFDGLSRLGDEVPARLRDASLRAWDNLVEETLRVEAAFLVLAGDIYDGPERGLRAQLRFRDGLRRLSEAGVRIFMVHGNHDPVEEGWSAIAEWPEAVTVFPTDEVRGEPVIRDGRRIATIYGISYARRETTDNLARLFPTETPDGFSLGLLHCNVGNNAEHAAYSPCSLDDLRAAAIDYWALGHIHQYSAISEGSPWAVYAGALQGRSPKPSETGPKGAVVVEVEEGKVRDLKFRPLDVFRFETRALDIGGVSDMAGLHDALQELGAEVADTSEGRQMILRAKLEGRGPVHLELRRAQEALPDLLRELREAGGGGDGVWWDRLIDRTAPPIDKEAIRQRGDFSAELLMRADALLADSDALEAFIARHCRPGDRRLRGLLGEVDEQDAREILSRAVDEALDRVESGEAG</sequence>
<keyword evidence="3" id="KW-0269">Exonuclease</keyword>
<dbReference type="InterPro" id="IPR050535">
    <property type="entry name" value="DNA_Repair-Maintenance_Comp"/>
</dbReference>